<proteinExistence type="predicted"/>
<feature type="non-terminal residue" evidence="1">
    <location>
        <position position="250"/>
    </location>
</feature>
<accession>A0A383ARC0</accession>
<evidence type="ECO:0008006" key="2">
    <source>
        <dbReference type="Google" id="ProtNLM"/>
    </source>
</evidence>
<evidence type="ECO:0000313" key="1">
    <source>
        <dbReference type="EMBL" id="SVE10089.1"/>
    </source>
</evidence>
<organism evidence="1">
    <name type="scientific">marine metagenome</name>
    <dbReference type="NCBI Taxonomy" id="408172"/>
    <lineage>
        <taxon>unclassified sequences</taxon>
        <taxon>metagenomes</taxon>
        <taxon>ecological metagenomes</taxon>
    </lineage>
</organism>
<protein>
    <recommendedName>
        <fullName evidence="2">Aspartate/glutamate racemase family protein</fullName>
    </recommendedName>
</protein>
<gene>
    <name evidence="1" type="ORF">METZ01_LOCUS462943</name>
</gene>
<dbReference type="AlphaFoldDB" id="A0A383ARC0"/>
<name>A0A383ARC0_9ZZZZ</name>
<dbReference type="NCBIfam" id="NF005679">
    <property type="entry name" value="PRK07475.1"/>
    <property type="match status" value="1"/>
</dbReference>
<reference evidence="1" key="1">
    <citation type="submission" date="2018-05" db="EMBL/GenBank/DDBJ databases">
        <authorList>
            <person name="Lanie J.A."/>
            <person name="Ng W.-L."/>
            <person name="Kazmierczak K.M."/>
            <person name="Andrzejewski T.M."/>
            <person name="Davidsen T.M."/>
            <person name="Wayne K.J."/>
            <person name="Tettelin H."/>
            <person name="Glass J.I."/>
            <person name="Rusch D."/>
            <person name="Podicherti R."/>
            <person name="Tsui H.-C.T."/>
            <person name="Winkler M.E."/>
        </authorList>
    </citation>
    <scope>NUCLEOTIDE SEQUENCE</scope>
</reference>
<dbReference type="EMBL" id="UINC01194144">
    <property type="protein sequence ID" value="SVE10089.1"/>
    <property type="molecule type" value="Genomic_DNA"/>
</dbReference>
<feature type="non-terminal residue" evidence="1">
    <location>
        <position position="1"/>
    </location>
</feature>
<sequence>TQKRFKSRGYTMSDYEIGGDGRRTYYGVAIGILMVRTYFTRYLGDIGNASTWEFPVSYKIVDDAIPSKMTDLHNASLLEPFKVAAKELVAEGVSGITTTCGFLSIYQNELADHCGVPVASSSLLQVPFAQTIIGTKKRVGVMTYNGSALQGPYLEAVNVPQDTPVKGMPINSEFVRWINDGDVSISFDTLREEVLVAAREFQAEHLDLGAIVLECTNLAPFSAHIATELGLPVFDCVTLVNWLHAGLRTK</sequence>